<proteinExistence type="predicted"/>
<feature type="region of interest" description="Disordered" evidence="1">
    <location>
        <begin position="26"/>
        <end position="67"/>
    </location>
</feature>
<accession>A0ABV7YHB4</accession>
<protein>
    <recommendedName>
        <fullName evidence="5">Lipoprotein</fullName>
    </recommendedName>
</protein>
<comment type="caution">
    <text evidence="3">The sequence shown here is derived from an EMBL/GenBank/DDBJ whole genome shotgun (WGS) entry which is preliminary data.</text>
</comment>
<dbReference type="PROSITE" id="PS51257">
    <property type="entry name" value="PROKAR_LIPOPROTEIN"/>
    <property type="match status" value="1"/>
</dbReference>
<evidence type="ECO:0000256" key="1">
    <source>
        <dbReference type="SAM" id="MobiDB-lite"/>
    </source>
</evidence>
<evidence type="ECO:0008006" key="5">
    <source>
        <dbReference type="Google" id="ProtNLM"/>
    </source>
</evidence>
<dbReference type="RefSeq" id="WP_205119850.1">
    <property type="nucleotide sequence ID" value="NZ_JAFBCM010000001.1"/>
</dbReference>
<gene>
    <name evidence="3" type="ORF">ACFOUW_19645</name>
</gene>
<evidence type="ECO:0000256" key="2">
    <source>
        <dbReference type="SAM" id="SignalP"/>
    </source>
</evidence>
<dbReference type="EMBL" id="JBHRZH010000017">
    <property type="protein sequence ID" value="MFC3763065.1"/>
    <property type="molecule type" value="Genomic_DNA"/>
</dbReference>
<name>A0ABV7YHB4_9ACTN</name>
<organism evidence="3 4">
    <name type="scientific">Tenggerimyces flavus</name>
    <dbReference type="NCBI Taxonomy" id="1708749"/>
    <lineage>
        <taxon>Bacteria</taxon>
        <taxon>Bacillati</taxon>
        <taxon>Actinomycetota</taxon>
        <taxon>Actinomycetes</taxon>
        <taxon>Propionibacteriales</taxon>
        <taxon>Nocardioidaceae</taxon>
        <taxon>Tenggerimyces</taxon>
    </lineage>
</organism>
<feature type="signal peptide" evidence="2">
    <location>
        <begin position="1"/>
        <end position="26"/>
    </location>
</feature>
<evidence type="ECO:0000313" key="3">
    <source>
        <dbReference type="EMBL" id="MFC3763065.1"/>
    </source>
</evidence>
<reference evidence="4" key="1">
    <citation type="journal article" date="2019" name="Int. J. Syst. Evol. Microbiol.">
        <title>The Global Catalogue of Microorganisms (GCM) 10K type strain sequencing project: providing services to taxonomists for standard genome sequencing and annotation.</title>
        <authorList>
            <consortium name="The Broad Institute Genomics Platform"/>
            <consortium name="The Broad Institute Genome Sequencing Center for Infectious Disease"/>
            <person name="Wu L."/>
            <person name="Ma J."/>
        </authorList>
    </citation>
    <scope>NUCLEOTIDE SEQUENCE [LARGE SCALE GENOMIC DNA]</scope>
    <source>
        <strain evidence="4">CGMCC 4.7241</strain>
    </source>
</reference>
<feature type="chain" id="PRO_5045691531" description="Lipoprotein" evidence="2">
    <location>
        <begin position="27"/>
        <end position="429"/>
    </location>
</feature>
<keyword evidence="4" id="KW-1185">Reference proteome</keyword>
<feature type="compositionally biased region" description="Low complexity" evidence="1">
    <location>
        <begin position="29"/>
        <end position="47"/>
    </location>
</feature>
<sequence>MRHALRKALAASGVLALLVAASCGQQNDPAAAPTTPAPEKTTAAPSPEHSEHTAEALMPKGTGDPFADSRAAAGHMPMTATALATGFAQAAGIEGALDSKAAELRSGLTYLLTEHVYLAGIAVATAYAKGADSPEFKLAAKTLDANSQAVGAAVASIVGKEQGDTFLQSWRSHINDFVAYAVAAKTKDAKGKQEAVDNLMAYAKAAGRFFDDATGGTLPAAAVQKEFETHISSLAKAVDGFAENKPTAYDDLRAAAAHMPMSATALAGGIAKATKMAGDPNDAASTLRANLTAALTEHVYLAGIAVFTAYTAGADSPAFKAATATLDANSVAISKAVGSLSDQSTEETFLEAWRSHINDFVSYAVAAAGKDEAGKKEALANLSAYTVAAGGLISETTKGALPAEAVTAELVGHAESLAGAIDSLAAALT</sequence>
<dbReference type="Proteomes" id="UP001595699">
    <property type="component" value="Unassembled WGS sequence"/>
</dbReference>
<evidence type="ECO:0000313" key="4">
    <source>
        <dbReference type="Proteomes" id="UP001595699"/>
    </source>
</evidence>
<keyword evidence="2" id="KW-0732">Signal</keyword>